<keyword evidence="3" id="KW-1185">Reference proteome</keyword>
<name>A0A437JAA4_9SPHN</name>
<organism evidence="2 3">
    <name type="scientific">Sphingobium algorifonticola</name>
    <dbReference type="NCBI Taxonomy" id="2008318"/>
    <lineage>
        <taxon>Bacteria</taxon>
        <taxon>Pseudomonadati</taxon>
        <taxon>Pseudomonadota</taxon>
        <taxon>Alphaproteobacteria</taxon>
        <taxon>Sphingomonadales</taxon>
        <taxon>Sphingomonadaceae</taxon>
        <taxon>Sphingobium</taxon>
    </lineage>
</organism>
<dbReference type="Pfam" id="PF03992">
    <property type="entry name" value="ABM"/>
    <property type="match status" value="1"/>
</dbReference>
<accession>A0A437JAA4</accession>
<evidence type="ECO:0000313" key="3">
    <source>
        <dbReference type="Proteomes" id="UP000282977"/>
    </source>
</evidence>
<dbReference type="Proteomes" id="UP000282977">
    <property type="component" value="Unassembled WGS sequence"/>
</dbReference>
<dbReference type="InterPro" id="IPR007138">
    <property type="entry name" value="ABM_dom"/>
</dbReference>
<keyword evidence="2" id="KW-0503">Monooxygenase</keyword>
<dbReference type="InterPro" id="IPR050744">
    <property type="entry name" value="AI-2_Isomerase_LsrG"/>
</dbReference>
<dbReference type="GO" id="GO:0004497">
    <property type="term" value="F:monooxygenase activity"/>
    <property type="evidence" value="ECO:0007669"/>
    <property type="project" value="UniProtKB-KW"/>
</dbReference>
<protein>
    <submittedName>
        <fullName evidence="2">Antibiotic biosynthesis monooxygenase</fullName>
    </submittedName>
</protein>
<comment type="caution">
    <text evidence="2">The sequence shown here is derived from an EMBL/GenBank/DDBJ whole genome shotgun (WGS) entry which is preliminary data.</text>
</comment>
<dbReference type="SUPFAM" id="SSF54909">
    <property type="entry name" value="Dimeric alpha+beta barrel"/>
    <property type="match status" value="1"/>
</dbReference>
<dbReference type="Gene3D" id="3.30.70.100">
    <property type="match status" value="1"/>
</dbReference>
<dbReference type="OrthoDB" id="287932at2"/>
<dbReference type="EMBL" id="RZUL01000002">
    <property type="protein sequence ID" value="RVT42313.1"/>
    <property type="molecule type" value="Genomic_DNA"/>
</dbReference>
<dbReference type="PROSITE" id="PS51725">
    <property type="entry name" value="ABM"/>
    <property type="match status" value="1"/>
</dbReference>
<feature type="domain" description="ABM" evidence="1">
    <location>
        <begin position="2"/>
        <end position="92"/>
    </location>
</feature>
<keyword evidence="2" id="KW-0560">Oxidoreductase</keyword>
<evidence type="ECO:0000259" key="1">
    <source>
        <dbReference type="PROSITE" id="PS51725"/>
    </source>
</evidence>
<gene>
    <name evidence="2" type="ORF">ENE74_08950</name>
</gene>
<dbReference type="RefSeq" id="WP_127690489.1">
    <property type="nucleotide sequence ID" value="NZ_RZUL01000002.1"/>
</dbReference>
<dbReference type="PANTHER" id="PTHR33336">
    <property type="entry name" value="QUINOL MONOOXYGENASE YGIN-RELATED"/>
    <property type="match status" value="1"/>
</dbReference>
<proteinExistence type="predicted"/>
<dbReference type="PANTHER" id="PTHR33336:SF15">
    <property type="entry name" value="ABM DOMAIN-CONTAINING PROTEIN"/>
    <property type="match status" value="1"/>
</dbReference>
<evidence type="ECO:0000313" key="2">
    <source>
        <dbReference type="EMBL" id="RVT42313.1"/>
    </source>
</evidence>
<reference evidence="2 3" key="1">
    <citation type="submission" date="2019-01" db="EMBL/GenBank/DDBJ databases">
        <authorList>
            <person name="Chen W.-M."/>
        </authorList>
    </citation>
    <scope>NUCLEOTIDE SEQUENCE [LARGE SCALE GENOMIC DNA]</scope>
    <source>
        <strain evidence="2 3">TLA-22</strain>
    </source>
</reference>
<dbReference type="AlphaFoldDB" id="A0A437JAA4"/>
<dbReference type="InterPro" id="IPR011008">
    <property type="entry name" value="Dimeric_a/b-barrel"/>
</dbReference>
<sequence>MIGVLMHVRTKPEKSNSFAALVAQLQKDVRANEPDVPIFQVMRSQDDPALFVFTEIFATEAAYTAHPDMPYHKAMSAAGWACVDGEPDILLFTPLTDNDIQGDA</sequence>